<dbReference type="SMART" id="SM00450">
    <property type="entry name" value="RHOD"/>
    <property type="match status" value="1"/>
</dbReference>
<sequence length="188" mass="20337">MRSIHLRGLVKVRKTLEDQSMSKRHQSNATPSSSNLSRTTSGVQFQLGRSPNRWMHGRPSSLCATRLVCTGSSEGIPQVSVEETAVLLEADWSYLDVRTVEEFAAGHVEGAVNIPVFNSSPAGMAPNPSFVEDVLKQFPDTTTQLLMGCKSGRRSMTAASMLSAQGYEMMNVSTGFDGWLASGLPIAK</sequence>
<gene>
    <name evidence="3" type="ORF">CYMTET_46209</name>
</gene>
<dbReference type="PANTHER" id="PTHR45431">
    <property type="entry name" value="RHODANESE-LIKE DOMAIN-CONTAINING PROTEIN 15, CHLOROPLASTIC"/>
    <property type="match status" value="1"/>
</dbReference>
<dbReference type="PROSITE" id="PS50206">
    <property type="entry name" value="RHODANESE_3"/>
    <property type="match status" value="1"/>
</dbReference>
<dbReference type="InterPro" id="IPR001763">
    <property type="entry name" value="Rhodanese-like_dom"/>
</dbReference>
<dbReference type="Proteomes" id="UP001190700">
    <property type="component" value="Unassembled WGS sequence"/>
</dbReference>
<feature type="region of interest" description="Disordered" evidence="1">
    <location>
        <begin position="17"/>
        <end position="43"/>
    </location>
</feature>
<evidence type="ECO:0000313" key="4">
    <source>
        <dbReference type="Proteomes" id="UP001190700"/>
    </source>
</evidence>
<comment type="caution">
    <text evidence="3">The sequence shown here is derived from an EMBL/GenBank/DDBJ whole genome shotgun (WGS) entry which is preliminary data.</text>
</comment>
<dbReference type="EMBL" id="LGRX02032181">
    <property type="protein sequence ID" value="KAK3244166.1"/>
    <property type="molecule type" value="Genomic_DNA"/>
</dbReference>
<feature type="domain" description="Rhodanese" evidence="2">
    <location>
        <begin position="88"/>
        <end position="188"/>
    </location>
</feature>
<dbReference type="SUPFAM" id="SSF52821">
    <property type="entry name" value="Rhodanese/Cell cycle control phosphatase"/>
    <property type="match status" value="1"/>
</dbReference>
<dbReference type="PANTHER" id="PTHR45431:SF3">
    <property type="entry name" value="RHODANESE-LIKE DOMAIN-CONTAINING PROTEIN 15, CHLOROPLASTIC"/>
    <property type="match status" value="1"/>
</dbReference>
<reference evidence="3 4" key="1">
    <citation type="journal article" date="2015" name="Genome Biol. Evol.">
        <title>Comparative Genomics of a Bacterivorous Green Alga Reveals Evolutionary Causalities and Consequences of Phago-Mixotrophic Mode of Nutrition.</title>
        <authorList>
            <person name="Burns J.A."/>
            <person name="Paasch A."/>
            <person name="Narechania A."/>
            <person name="Kim E."/>
        </authorList>
    </citation>
    <scope>NUCLEOTIDE SEQUENCE [LARGE SCALE GENOMIC DNA]</scope>
    <source>
        <strain evidence="3 4">PLY_AMNH</strain>
    </source>
</reference>
<evidence type="ECO:0000313" key="3">
    <source>
        <dbReference type="EMBL" id="KAK3244166.1"/>
    </source>
</evidence>
<dbReference type="AlphaFoldDB" id="A0AAE0BWM7"/>
<protein>
    <recommendedName>
        <fullName evidence="2">Rhodanese domain-containing protein</fullName>
    </recommendedName>
</protein>
<dbReference type="InterPro" id="IPR052367">
    <property type="entry name" value="Thiosulfate_ST/Rhodanese-like"/>
</dbReference>
<dbReference type="InterPro" id="IPR036873">
    <property type="entry name" value="Rhodanese-like_dom_sf"/>
</dbReference>
<keyword evidence="4" id="KW-1185">Reference proteome</keyword>
<evidence type="ECO:0000256" key="1">
    <source>
        <dbReference type="SAM" id="MobiDB-lite"/>
    </source>
</evidence>
<organism evidence="3 4">
    <name type="scientific">Cymbomonas tetramitiformis</name>
    <dbReference type="NCBI Taxonomy" id="36881"/>
    <lineage>
        <taxon>Eukaryota</taxon>
        <taxon>Viridiplantae</taxon>
        <taxon>Chlorophyta</taxon>
        <taxon>Pyramimonadophyceae</taxon>
        <taxon>Pyramimonadales</taxon>
        <taxon>Pyramimonadaceae</taxon>
        <taxon>Cymbomonas</taxon>
    </lineage>
</organism>
<dbReference type="Pfam" id="PF00581">
    <property type="entry name" value="Rhodanese"/>
    <property type="match status" value="1"/>
</dbReference>
<feature type="compositionally biased region" description="Polar residues" evidence="1">
    <location>
        <begin position="27"/>
        <end position="43"/>
    </location>
</feature>
<proteinExistence type="predicted"/>
<evidence type="ECO:0000259" key="2">
    <source>
        <dbReference type="PROSITE" id="PS50206"/>
    </source>
</evidence>
<dbReference type="CDD" id="cd00158">
    <property type="entry name" value="RHOD"/>
    <property type="match status" value="1"/>
</dbReference>
<accession>A0AAE0BWM7</accession>
<dbReference type="Gene3D" id="3.40.250.10">
    <property type="entry name" value="Rhodanese-like domain"/>
    <property type="match status" value="1"/>
</dbReference>
<name>A0AAE0BWM7_9CHLO</name>